<proteinExistence type="inferred from homology"/>
<dbReference type="EMBL" id="QCXQ01000001">
    <property type="protein sequence ID" value="PWG00777.1"/>
    <property type="molecule type" value="Genomic_DNA"/>
</dbReference>
<feature type="domain" description="UspA" evidence="2">
    <location>
        <begin position="1"/>
        <end position="143"/>
    </location>
</feature>
<dbReference type="InterPro" id="IPR006016">
    <property type="entry name" value="UspA"/>
</dbReference>
<dbReference type="AlphaFoldDB" id="A0A2V1N0L5"/>
<evidence type="ECO:0000313" key="4">
    <source>
        <dbReference type="Proteomes" id="UP000245080"/>
    </source>
</evidence>
<sequence length="146" mass="15885">MYKRILVPLDGSHNAELALKDGIALASKFSAKLFLLAVADTPRIVAYGVGLGPKSNLFDDVTDRAQNLLDAAQKQAAQSGVDAKTILRDGNPKSVIAHDVPEEEKIDLIMIGKSGRDALERFLVGSTTDYVVRHAKCDIQIIRDRD</sequence>
<name>A0A2V1N0L5_9LACO</name>
<evidence type="ECO:0000313" key="3">
    <source>
        <dbReference type="EMBL" id="PWG00777.1"/>
    </source>
</evidence>
<dbReference type="OrthoDB" id="9777884at2"/>
<organism evidence="3 4">
    <name type="scientific">Levilactobacillus bambusae</name>
    <dbReference type="NCBI Taxonomy" id="2024736"/>
    <lineage>
        <taxon>Bacteria</taxon>
        <taxon>Bacillati</taxon>
        <taxon>Bacillota</taxon>
        <taxon>Bacilli</taxon>
        <taxon>Lactobacillales</taxon>
        <taxon>Lactobacillaceae</taxon>
        <taxon>Levilactobacillus</taxon>
    </lineage>
</organism>
<dbReference type="PANTHER" id="PTHR46268">
    <property type="entry name" value="STRESS RESPONSE PROTEIN NHAX"/>
    <property type="match status" value="1"/>
</dbReference>
<dbReference type="PRINTS" id="PR01438">
    <property type="entry name" value="UNVRSLSTRESS"/>
</dbReference>
<evidence type="ECO:0000256" key="1">
    <source>
        <dbReference type="ARBA" id="ARBA00008791"/>
    </source>
</evidence>
<dbReference type="RefSeq" id="WP_109249490.1">
    <property type="nucleotide sequence ID" value="NZ_QCXQ01000001.1"/>
</dbReference>
<dbReference type="Pfam" id="PF00582">
    <property type="entry name" value="Usp"/>
    <property type="match status" value="1"/>
</dbReference>
<dbReference type="InterPro" id="IPR006015">
    <property type="entry name" value="Universal_stress_UspA"/>
</dbReference>
<gene>
    <name evidence="3" type="ORF">DCM90_00960</name>
</gene>
<dbReference type="CDD" id="cd00293">
    <property type="entry name" value="USP-like"/>
    <property type="match status" value="1"/>
</dbReference>
<protein>
    <submittedName>
        <fullName evidence="3">Universal stress protein</fullName>
    </submittedName>
</protein>
<dbReference type="InterPro" id="IPR014729">
    <property type="entry name" value="Rossmann-like_a/b/a_fold"/>
</dbReference>
<evidence type="ECO:0000259" key="2">
    <source>
        <dbReference type="Pfam" id="PF00582"/>
    </source>
</evidence>
<dbReference type="SUPFAM" id="SSF52402">
    <property type="entry name" value="Adenine nucleotide alpha hydrolases-like"/>
    <property type="match status" value="1"/>
</dbReference>
<comment type="caution">
    <text evidence="3">The sequence shown here is derived from an EMBL/GenBank/DDBJ whole genome shotgun (WGS) entry which is preliminary data.</text>
</comment>
<dbReference type="Proteomes" id="UP000245080">
    <property type="component" value="Unassembled WGS sequence"/>
</dbReference>
<dbReference type="Gene3D" id="3.40.50.620">
    <property type="entry name" value="HUPs"/>
    <property type="match status" value="1"/>
</dbReference>
<dbReference type="PANTHER" id="PTHR46268:SF6">
    <property type="entry name" value="UNIVERSAL STRESS PROTEIN UP12"/>
    <property type="match status" value="1"/>
</dbReference>
<keyword evidence="4" id="KW-1185">Reference proteome</keyword>
<reference evidence="3 4" key="1">
    <citation type="journal article" date="2018" name="Int. J. Syst. Evol. Microbiol.">
        <title>Lactobacillus bambusae sp. nov., isolated from a traditional fermented Ma-bamboo shoots of Taiwan.</title>
        <authorList>
            <person name="Wang L.-T."/>
        </authorList>
    </citation>
    <scope>NUCLEOTIDE SEQUENCE [LARGE SCALE GENOMIC DNA]</scope>
    <source>
        <strain evidence="3 4">BS-W1</strain>
    </source>
</reference>
<comment type="similarity">
    <text evidence="1">Belongs to the universal stress protein A family.</text>
</comment>
<accession>A0A2V1N0L5</accession>